<evidence type="ECO:0000256" key="12">
    <source>
        <dbReference type="PIRSR" id="PIRSR603542-1"/>
    </source>
</evidence>
<dbReference type="InterPro" id="IPR037143">
    <property type="entry name" value="4-PPantetheinyl_Trfase_dom_sf"/>
</dbReference>
<keyword evidence="13" id="KW-0479">Metal-binding</keyword>
<feature type="binding site" evidence="12">
    <location>
        <position position="65"/>
    </location>
    <ligand>
        <name>CoA</name>
        <dbReference type="ChEBI" id="CHEBI:57287"/>
    </ligand>
</feature>
<evidence type="ECO:0000256" key="9">
    <source>
        <dbReference type="ARBA" id="ARBA00031996"/>
    </source>
</evidence>
<feature type="binding site" evidence="12">
    <location>
        <position position="131"/>
    </location>
    <ligand>
        <name>CoA</name>
        <dbReference type="ChEBI" id="CHEBI:57287"/>
    </ligand>
</feature>
<comment type="function">
    <text evidence="1">Involved in the biosynthesis of the siderophore enterobactin (enterochelin), which is a macrocyclic trimeric lactone of N-(2,3-dihydroxybenzoyl)-serine. The serine trilactone serves as a scaffolding for the three catechol functionalities that provide hexadentate coordination for the tightly ligated iron(2+) atoms. Plays an essential role in the assembly of the enterobactin by catalyzing the transfer of the 4'-phosphopantetheine (Ppant) moiety from coenzyme A to the apo-domains of both EntB (ArCP domain) and EntF (PCP domain) to yield their holo-forms which make them competent for the activation of 2,3-dihydroxybenzoate (DHB) and L-serine, respectively.</text>
</comment>
<feature type="binding site" evidence="12">
    <location>
        <position position="181"/>
    </location>
    <ligand>
        <name>CoA</name>
        <dbReference type="ChEBI" id="CHEBI:57287"/>
    </ligand>
</feature>
<evidence type="ECO:0000313" key="16">
    <source>
        <dbReference type="EMBL" id="VFB21368.1"/>
    </source>
</evidence>
<keyword evidence="7" id="KW-0259">Enterobactin biosynthesis</keyword>
<evidence type="ECO:0000256" key="10">
    <source>
        <dbReference type="ARBA" id="ARBA00049176"/>
    </source>
</evidence>
<comment type="cofactor">
    <cofactor evidence="13">
        <name>Mg(2+)</name>
        <dbReference type="ChEBI" id="CHEBI:18420"/>
    </cofactor>
</comment>
<evidence type="ECO:0000256" key="4">
    <source>
        <dbReference type="ARBA" id="ARBA00011503"/>
    </source>
</evidence>
<dbReference type="PANTHER" id="PTHR38096">
    <property type="entry name" value="ENTEROBACTIN SYNTHASE COMPONENT D"/>
    <property type="match status" value="1"/>
</dbReference>
<organism evidence="16 17">
    <name type="scientific">Pseudomonas fragi</name>
    <dbReference type="NCBI Taxonomy" id="296"/>
    <lineage>
        <taxon>Bacteria</taxon>
        <taxon>Pseudomonadati</taxon>
        <taxon>Pseudomonadota</taxon>
        <taxon>Gammaproteobacteria</taxon>
        <taxon>Pseudomonadales</taxon>
        <taxon>Pseudomonadaceae</taxon>
        <taxon>Pseudomonas</taxon>
    </lineage>
</organism>
<comment type="catalytic activity">
    <reaction evidence="10">
        <text>apo-[aryl-carrier protein] + CoA = holo-[aryl-carrier protein] + adenosine 3',5'-bisphosphate + H(+)</text>
        <dbReference type="Rhea" id="RHEA:48404"/>
        <dbReference type="Rhea" id="RHEA-COMP:15903"/>
        <dbReference type="Rhea" id="RHEA-COMP:17557"/>
        <dbReference type="ChEBI" id="CHEBI:15378"/>
        <dbReference type="ChEBI" id="CHEBI:29999"/>
        <dbReference type="ChEBI" id="CHEBI:57287"/>
        <dbReference type="ChEBI" id="CHEBI:58343"/>
        <dbReference type="ChEBI" id="CHEBI:64479"/>
    </reaction>
</comment>
<dbReference type="GO" id="GO:0009366">
    <property type="term" value="C:enterobactin synthetase complex"/>
    <property type="evidence" value="ECO:0007669"/>
    <property type="project" value="InterPro"/>
</dbReference>
<reference evidence="16 17" key="1">
    <citation type="submission" date="2019-02" db="EMBL/GenBank/DDBJ databases">
        <authorList>
            <consortium name="Pathogen Informatics"/>
        </authorList>
    </citation>
    <scope>NUCLEOTIDE SEQUENCE [LARGE SCALE GENOMIC DNA]</scope>
    <source>
        <strain evidence="16 17">3012STDY7103891</strain>
    </source>
</reference>
<evidence type="ECO:0000256" key="6">
    <source>
        <dbReference type="ARBA" id="ARBA00022679"/>
    </source>
</evidence>
<comment type="subunit">
    <text evidence="4">EntB, EntD, EntE, and EntF form a multienzyme complex called enterobactin synthase.</text>
</comment>
<dbReference type="Pfam" id="PF17837">
    <property type="entry name" value="4PPT_N"/>
    <property type="match status" value="1"/>
</dbReference>
<dbReference type="InterPro" id="IPR008278">
    <property type="entry name" value="4-PPantetheinyl_Trfase_dom"/>
</dbReference>
<dbReference type="Gene3D" id="3.90.470.20">
    <property type="entry name" value="4'-phosphopantetheinyl transferase domain"/>
    <property type="match status" value="1"/>
</dbReference>
<feature type="domain" description="4'-phosphopantetheinyl transferase" evidence="14">
    <location>
        <begin position="128"/>
        <end position="224"/>
    </location>
</feature>
<proteinExistence type="inferred from homology"/>
<feature type="binding site" evidence="13">
    <location>
        <position position="133"/>
    </location>
    <ligand>
        <name>Mg(2+)</name>
        <dbReference type="ChEBI" id="CHEBI:18420"/>
    </ligand>
</feature>
<dbReference type="InterPro" id="IPR003542">
    <property type="entry name" value="Enbac_synth_compD-like"/>
</dbReference>
<dbReference type="UniPathway" id="UPA00017"/>
<dbReference type="GO" id="GO:0009239">
    <property type="term" value="P:enterobactin biosynthetic process"/>
    <property type="evidence" value="ECO:0007669"/>
    <property type="project" value="UniProtKB-UniPathway"/>
</dbReference>
<dbReference type="EMBL" id="CAACYJ010000040">
    <property type="protein sequence ID" value="VFB21368.1"/>
    <property type="molecule type" value="Genomic_DNA"/>
</dbReference>
<sequence length="244" mass="26954">MPGMNRLPALPACCTPLRDDWPLPEVLPASVWLSTDFIPAQLEDDDFARSAIDMPASIQRSVAKRQAEFLAGRLCARAALRQLDGTCVAPALGEDRAPVWPDHISGAITHSNGRAGALVAFKRDWQALGIDLETLLSLERARRLAKEILTPDELVRMAAGPADQIALLVTLTFSVKESLFKALYPLVQKRFYFEHAEVLNWTPQGHVRLRLLTDLSPEWQHGSELDAQFCLLDGQLLSVVAIKA</sequence>
<dbReference type="GO" id="GO:0005886">
    <property type="term" value="C:plasma membrane"/>
    <property type="evidence" value="ECO:0007669"/>
    <property type="project" value="TreeGrafter"/>
</dbReference>
<dbReference type="SUPFAM" id="SSF56214">
    <property type="entry name" value="4'-phosphopantetheinyl transferase"/>
    <property type="match status" value="1"/>
</dbReference>
<evidence type="ECO:0000256" key="11">
    <source>
        <dbReference type="ARBA" id="ARBA00049191"/>
    </source>
</evidence>
<evidence type="ECO:0000259" key="15">
    <source>
        <dbReference type="Pfam" id="PF17837"/>
    </source>
</evidence>
<dbReference type="Pfam" id="PF01648">
    <property type="entry name" value="ACPS"/>
    <property type="match status" value="1"/>
</dbReference>
<feature type="binding site" evidence="13">
    <location>
        <position position="131"/>
    </location>
    <ligand>
        <name>Mg(2+)</name>
        <dbReference type="ChEBI" id="CHEBI:18420"/>
    </ligand>
</feature>
<comment type="similarity">
    <text evidence="3">Belongs to the P-Pant transferase superfamily. EntD family.</text>
</comment>
<evidence type="ECO:0000259" key="14">
    <source>
        <dbReference type="Pfam" id="PF01648"/>
    </source>
</evidence>
<evidence type="ECO:0000256" key="7">
    <source>
        <dbReference type="ARBA" id="ARBA00023191"/>
    </source>
</evidence>
<dbReference type="InterPro" id="IPR041354">
    <property type="entry name" value="4PPT_N"/>
</dbReference>
<comment type="catalytic activity">
    <reaction evidence="11">
        <text>apo-[peptidyl-carrier protein] + CoA = holo-[peptidyl-carrier protein] + adenosine 3',5'-bisphosphate + H(+)</text>
        <dbReference type="Rhea" id="RHEA:46228"/>
        <dbReference type="Rhea" id="RHEA-COMP:11479"/>
        <dbReference type="Rhea" id="RHEA-COMP:11480"/>
        <dbReference type="ChEBI" id="CHEBI:15378"/>
        <dbReference type="ChEBI" id="CHEBI:29999"/>
        <dbReference type="ChEBI" id="CHEBI:57287"/>
        <dbReference type="ChEBI" id="CHEBI:58343"/>
        <dbReference type="ChEBI" id="CHEBI:64479"/>
    </reaction>
</comment>
<evidence type="ECO:0000313" key="17">
    <source>
        <dbReference type="Proteomes" id="UP000330809"/>
    </source>
</evidence>
<gene>
    <name evidence="16" type="primary">entD</name>
    <name evidence="16" type="ORF">NCTC10754_04016</name>
</gene>
<keyword evidence="6 16" id="KW-0808">Transferase</keyword>
<evidence type="ECO:0000256" key="13">
    <source>
        <dbReference type="PIRSR" id="PIRSR603542-2"/>
    </source>
</evidence>
<dbReference type="PANTHER" id="PTHR38096:SF1">
    <property type="entry name" value="ENTEROBACTIN SYNTHASE COMPONENT D"/>
    <property type="match status" value="1"/>
</dbReference>
<dbReference type="PRINTS" id="PR01399">
    <property type="entry name" value="ENTSNTHTASED"/>
</dbReference>
<dbReference type="GO" id="GO:0008897">
    <property type="term" value="F:holo-[acyl-carrier-protein] synthase activity"/>
    <property type="evidence" value="ECO:0007669"/>
    <property type="project" value="InterPro"/>
</dbReference>
<evidence type="ECO:0000256" key="8">
    <source>
        <dbReference type="ARBA" id="ARBA00029894"/>
    </source>
</evidence>
<name>A0A449IPK7_PSEFR</name>
<feature type="binding site" evidence="12">
    <location>
        <begin position="109"/>
        <end position="110"/>
    </location>
    <ligand>
        <name>CoA</name>
        <dbReference type="ChEBI" id="CHEBI:57287"/>
    </ligand>
</feature>
<evidence type="ECO:0000256" key="1">
    <source>
        <dbReference type="ARBA" id="ARBA00003937"/>
    </source>
</evidence>
<evidence type="ECO:0000256" key="3">
    <source>
        <dbReference type="ARBA" id="ARBA00008342"/>
    </source>
</evidence>
<evidence type="ECO:0000256" key="5">
    <source>
        <dbReference type="ARBA" id="ARBA00019087"/>
    </source>
</evidence>
<evidence type="ECO:0000256" key="2">
    <source>
        <dbReference type="ARBA" id="ARBA00004993"/>
    </source>
</evidence>
<accession>A0A449IPK7</accession>
<feature type="binding site" evidence="12">
    <location>
        <position position="177"/>
    </location>
    <ligand>
        <name>CoA</name>
        <dbReference type="ChEBI" id="CHEBI:57287"/>
    </ligand>
</feature>
<protein>
    <recommendedName>
        <fullName evidence="5">Enterobactin synthase component D</fullName>
    </recommendedName>
    <alternativeName>
        <fullName evidence="8">4'-phosphopantetheinyl transferase EntD</fullName>
    </alternativeName>
    <alternativeName>
        <fullName evidence="9">Enterochelin synthase D</fullName>
    </alternativeName>
</protein>
<feature type="binding site" evidence="12">
    <location>
        <position position="73"/>
    </location>
    <ligand>
        <name>CoA</name>
        <dbReference type="ChEBI" id="CHEBI:57287"/>
    </ligand>
</feature>
<comment type="pathway">
    <text evidence="2">Siderophore biosynthesis; enterobactin biosynthesis.</text>
</comment>
<feature type="domain" description="4'-phosphopantetheinyl transferase N-terminal" evidence="15">
    <location>
        <begin position="57"/>
        <end position="120"/>
    </location>
</feature>
<dbReference type="GO" id="GO:0000287">
    <property type="term" value="F:magnesium ion binding"/>
    <property type="evidence" value="ECO:0007669"/>
    <property type="project" value="InterPro"/>
</dbReference>
<keyword evidence="13" id="KW-0460">Magnesium</keyword>
<dbReference type="AlphaFoldDB" id="A0A449IPK7"/>
<dbReference type="Proteomes" id="UP000330809">
    <property type="component" value="Unassembled WGS sequence"/>
</dbReference>